<dbReference type="Gene3D" id="3.40.50.300">
    <property type="entry name" value="P-loop containing nucleotide triphosphate hydrolases"/>
    <property type="match status" value="1"/>
</dbReference>
<dbReference type="AlphaFoldDB" id="A0A9D9H6D1"/>
<dbReference type="InterPro" id="IPR003439">
    <property type="entry name" value="ABC_transporter-like_ATP-bd"/>
</dbReference>
<comment type="caution">
    <text evidence="10">The sequence shown here is derived from an EMBL/GenBank/DDBJ whole genome shotgun (WGS) entry which is preliminary data.</text>
</comment>
<dbReference type="PANTHER" id="PTHR43553:SF24">
    <property type="entry name" value="ENERGY-COUPLING FACTOR TRANSPORTER ATP-BINDING PROTEIN ECFA1"/>
    <property type="match status" value="1"/>
</dbReference>
<evidence type="ECO:0000259" key="9">
    <source>
        <dbReference type="PROSITE" id="PS50893"/>
    </source>
</evidence>
<evidence type="ECO:0000256" key="7">
    <source>
        <dbReference type="ARBA" id="ARBA00022967"/>
    </source>
</evidence>
<evidence type="ECO:0000256" key="2">
    <source>
        <dbReference type="ARBA" id="ARBA00005417"/>
    </source>
</evidence>
<evidence type="ECO:0000256" key="3">
    <source>
        <dbReference type="ARBA" id="ARBA00022448"/>
    </source>
</evidence>
<keyword evidence="4" id="KW-1003">Cell membrane</keyword>
<organism evidence="10 11">
    <name type="scientific">Candidatus Ornithospirochaeta stercoripullorum</name>
    <dbReference type="NCBI Taxonomy" id="2840899"/>
    <lineage>
        <taxon>Bacteria</taxon>
        <taxon>Pseudomonadati</taxon>
        <taxon>Spirochaetota</taxon>
        <taxon>Spirochaetia</taxon>
        <taxon>Spirochaetales</taxon>
        <taxon>Spirochaetaceae</taxon>
        <taxon>Spirochaetaceae incertae sedis</taxon>
        <taxon>Candidatus Ornithospirochaeta</taxon>
    </lineage>
</organism>
<feature type="domain" description="ABC transporter" evidence="9">
    <location>
        <begin position="4"/>
        <end position="235"/>
    </location>
</feature>
<evidence type="ECO:0000256" key="1">
    <source>
        <dbReference type="ARBA" id="ARBA00004236"/>
    </source>
</evidence>
<comment type="similarity">
    <text evidence="2">Belongs to the ABC transporter superfamily.</text>
</comment>
<accession>A0A9D9H6D1</accession>
<dbReference type="InterPro" id="IPR050095">
    <property type="entry name" value="ECF_ABC_transporter_ATP-bd"/>
</dbReference>
<dbReference type="InterPro" id="IPR015856">
    <property type="entry name" value="ABC_transpr_CbiO/EcfA_su"/>
</dbReference>
<gene>
    <name evidence="10" type="ORF">IAA97_05975</name>
</gene>
<sequence>MPQIVAEDVSFSYGDGDVLSHVSLAIDHPSFVVFLGANGSGKSTFVHLLDGLLPLKRGEIAINGMSLKDRNALYDIRKEIGIVFQDPDSQFVSPLLYSDVAFGPENYNVDEKEVEKRVDESLLLTGLEAYKERLIQTLSGGEKERAQLAGVLALDPSILIFDEAFSMLDSNEERKLRSYLSSLRENRILLMITHDIRATLDADRIVLFSDGRIIADGTPSEILQDTEMLREAGIRVTLPAMIAAEIRKLGIETGPVVTKDDLEALLWS</sequence>
<keyword evidence="5" id="KW-0547">Nucleotide-binding</keyword>
<dbReference type="InterPro" id="IPR003593">
    <property type="entry name" value="AAA+_ATPase"/>
</dbReference>
<protein>
    <submittedName>
        <fullName evidence="10">ATP-binding cassette domain-containing protein</fullName>
    </submittedName>
</protein>
<evidence type="ECO:0000313" key="11">
    <source>
        <dbReference type="Proteomes" id="UP000823615"/>
    </source>
</evidence>
<reference evidence="10" key="2">
    <citation type="journal article" date="2021" name="PeerJ">
        <title>Extensive microbial diversity within the chicken gut microbiome revealed by metagenomics and culture.</title>
        <authorList>
            <person name="Gilroy R."/>
            <person name="Ravi A."/>
            <person name="Getino M."/>
            <person name="Pursley I."/>
            <person name="Horton D.L."/>
            <person name="Alikhan N.F."/>
            <person name="Baker D."/>
            <person name="Gharbi K."/>
            <person name="Hall N."/>
            <person name="Watson M."/>
            <person name="Adriaenssens E.M."/>
            <person name="Foster-Nyarko E."/>
            <person name="Jarju S."/>
            <person name="Secka A."/>
            <person name="Antonio M."/>
            <person name="Oren A."/>
            <person name="Chaudhuri R.R."/>
            <person name="La Ragione R."/>
            <person name="Hildebrand F."/>
            <person name="Pallen M.J."/>
        </authorList>
    </citation>
    <scope>NUCLEOTIDE SEQUENCE</scope>
    <source>
        <strain evidence="10">7293</strain>
    </source>
</reference>
<keyword evidence="3" id="KW-0813">Transport</keyword>
<dbReference type="FunFam" id="3.40.50.300:FF:000224">
    <property type="entry name" value="Energy-coupling factor transporter ATP-binding protein EcfA"/>
    <property type="match status" value="1"/>
</dbReference>
<evidence type="ECO:0000256" key="4">
    <source>
        <dbReference type="ARBA" id="ARBA00022475"/>
    </source>
</evidence>
<dbReference type="CDD" id="cd03225">
    <property type="entry name" value="ABC_cobalt_CbiO_domain1"/>
    <property type="match status" value="1"/>
</dbReference>
<keyword evidence="6 10" id="KW-0067">ATP-binding</keyword>
<evidence type="ECO:0000256" key="5">
    <source>
        <dbReference type="ARBA" id="ARBA00022741"/>
    </source>
</evidence>
<keyword evidence="7" id="KW-1278">Translocase</keyword>
<evidence type="ECO:0000256" key="6">
    <source>
        <dbReference type="ARBA" id="ARBA00022840"/>
    </source>
</evidence>
<dbReference type="PROSITE" id="PS50893">
    <property type="entry name" value="ABC_TRANSPORTER_2"/>
    <property type="match status" value="1"/>
</dbReference>
<evidence type="ECO:0000256" key="8">
    <source>
        <dbReference type="ARBA" id="ARBA00023136"/>
    </source>
</evidence>
<evidence type="ECO:0000313" key="10">
    <source>
        <dbReference type="EMBL" id="MBO8436508.1"/>
    </source>
</evidence>
<dbReference type="GO" id="GO:0016887">
    <property type="term" value="F:ATP hydrolysis activity"/>
    <property type="evidence" value="ECO:0007669"/>
    <property type="project" value="InterPro"/>
</dbReference>
<dbReference type="InterPro" id="IPR027417">
    <property type="entry name" value="P-loop_NTPase"/>
</dbReference>
<name>A0A9D9H6D1_9SPIO</name>
<dbReference type="GO" id="GO:0042626">
    <property type="term" value="F:ATPase-coupled transmembrane transporter activity"/>
    <property type="evidence" value="ECO:0007669"/>
    <property type="project" value="TreeGrafter"/>
</dbReference>
<dbReference type="Proteomes" id="UP000823615">
    <property type="component" value="Unassembled WGS sequence"/>
</dbReference>
<dbReference type="GO" id="GO:0043190">
    <property type="term" value="C:ATP-binding cassette (ABC) transporter complex"/>
    <property type="evidence" value="ECO:0007669"/>
    <property type="project" value="TreeGrafter"/>
</dbReference>
<dbReference type="SMART" id="SM00382">
    <property type="entry name" value="AAA"/>
    <property type="match status" value="1"/>
</dbReference>
<dbReference type="EMBL" id="JADIMT010000069">
    <property type="protein sequence ID" value="MBO8436508.1"/>
    <property type="molecule type" value="Genomic_DNA"/>
</dbReference>
<proteinExistence type="inferred from homology"/>
<dbReference type="Pfam" id="PF00005">
    <property type="entry name" value="ABC_tran"/>
    <property type="match status" value="1"/>
</dbReference>
<reference evidence="10" key="1">
    <citation type="submission" date="2020-10" db="EMBL/GenBank/DDBJ databases">
        <authorList>
            <person name="Gilroy R."/>
        </authorList>
    </citation>
    <scope>NUCLEOTIDE SEQUENCE</scope>
    <source>
        <strain evidence="10">7293</strain>
    </source>
</reference>
<dbReference type="SUPFAM" id="SSF52540">
    <property type="entry name" value="P-loop containing nucleoside triphosphate hydrolases"/>
    <property type="match status" value="1"/>
</dbReference>
<dbReference type="GO" id="GO:0005524">
    <property type="term" value="F:ATP binding"/>
    <property type="evidence" value="ECO:0007669"/>
    <property type="project" value="UniProtKB-KW"/>
</dbReference>
<keyword evidence="8" id="KW-0472">Membrane</keyword>
<dbReference type="PANTHER" id="PTHR43553">
    <property type="entry name" value="HEAVY METAL TRANSPORTER"/>
    <property type="match status" value="1"/>
</dbReference>
<comment type="subcellular location">
    <subcellularLocation>
        <location evidence="1">Cell membrane</location>
    </subcellularLocation>
</comment>